<keyword evidence="2" id="KW-0812">Transmembrane</keyword>
<reference evidence="5" key="2">
    <citation type="submission" date="2015-01" db="EMBL/GenBank/DDBJ databases">
        <title>Evolutionary Origins and Diversification of the Mycorrhizal Mutualists.</title>
        <authorList>
            <consortium name="DOE Joint Genome Institute"/>
            <consortium name="Mycorrhizal Genomics Consortium"/>
            <person name="Kohler A."/>
            <person name="Kuo A."/>
            <person name="Nagy L.G."/>
            <person name="Floudas D."/>
            <person name="Copeland A."/>
            <person name="Barry K.W."/>
            <person name="Cichocki N."/>
            <person name="Veneault-Fourrey C."/>
            <person name="LaButti K."/>
            <person name="Lindquist E.A."/>
            <person name="Lipzen A."/>
            <person name="Lundell T."/>
            <person name="Morin E."/>
            <person name="Murat C."/>
            <person name="Riley R."/>
            <person name="Ohm R."/>
            <person name="Sun H."/>
            <person name="Tunlid A."/>
            <person name="Henrissat B."/>
            <person name="Grigoriev I.V."/>
            <person name="Hibbett D.S."/>
            <person name="Martin F."/>
        </authorList>
    </citation>
    <scope>NUCLEOTIDE SEQUENCE [LARGE SCALE GENOMIC DNA]</scope>
    <source>
        <strain evidence="5">Foug A</strain>
    </source>
</reference>
<evidence type="ECO:0000256" key="2">
    <source>
        <dbReference type="SAM" id="Phobius"/>
    </source>
</evidence>
<reference evidence="4 5" key="1">
    <citation type="submission" date="2014-04" db="EMBL/GenBank/DDBJ databases">
        <authorList>
            <consortium name="DOE Joint Genome Institute"/>
            <person name="Kuo A."/>
            <person name="Kohler A."/>
            <person name="Nagy L.G."/>
            <person name="Floudas D."/>
            <person name="Copeland A."/>
            <person name="Barry K.W."/>
            <person name="Cichocki N."/>
            <person name="Veneault-Fourrey C."/>
            <person name="LaButti K."/>
            <person name="Lindquist E.A."/>
            <person name="Lipzen A."/>
            <person name="Lundell T."/>
            <person name="Morin E."/>
            <person name="Murat C."/>
            <person name="Sun H."/>
            <person name="Tunlid A."/>
            <person name="Henrissat B."/>
            <person name="Grigoriev I.V."/>
            <person name="Hibbett D.S."/>
            <person name="Martin F."/>
            <person name="Nordberg H.P."/>
            <person name="Cantor M.N."/>
            <person name="Hua S.X."/>
        </authorList>
    </citation>
    <scope>NUCLEOTIDE SEQUENCE [LARGE SCALE GENOMIC DNA]</scope>
    <source>
        <strain evidence="4 5">Foug A</strain>
    </source>
</reference>
<dbReference type="HOGENOM" id="CLU_1220316_0_0_1"/>
<evidence type="ECO:0000256" key="1">
    <source>
        <dbReference type="SAM" id="MobiDB-lite"/>
    </source>
</evidence>
<keyword evidence="2" id="KW-1133">Transmembrane helix</keyword>
<evidence type="ECO:0000313" key="4">
    <source>
        <dbReference type="EMBL" id="KIM55471.1"/>
    </source>
</evidence>
<dbReference type="AlphaFoldDB" id="A0A0C3DHB0"/>
<evidence type="ECO:0000259" key="3">
    <source>
        <dbReference type="Pfam" id="PF20149"/>
    </source>
</evidence>
<organism evidence="4 5">
    <name type="scientific">Scleroderma citrinum Foug A</name>
    <dbReference type="NCBI Taxonomy" id="1036808"/>
    <lineage>
        <taxon>Eukaryota</taxon>
        <taxon>Fungi</taxon>
        <taxon>Dikarya</taxon>
        <taxon>Basidiomycota</taxon>
        <taxon>Agaricomycotina</taxon>
        <taxon>Agaricomycetes</taxon>
        <taxon>Agaricomycetidae</taxon>
        <taxon>Boletales</taxon>
        <taxon>Sclerodermatineae</taxon>
        <taxon>Sclerodermataceae</taxon>
        <taxon>Scleroderma</taxon>
    </lineage>
</organism>
<feature type="domain" description="DUF6532" evidence="3">
    <location>
        <begin position="57"/>
        <end position="223"/>
    </location>
</feature>
<name>A0A0C3DHB0_9AGAM</name>
<dbReference type="Proteomes" id="UP000053989">
    <property type="component" value="Unassembled WGS sequence"/>
</dbReference>
<dbReference type="OrthoDB" id="2667878at2759"/>
<sequence>MLQASGCSEPVTDTSTKNSIGTKACSANNGDPKTLKYYSLVWKTILNHTRFLSRLDAVISNAFPEHQVYLSSKANKFITQAVAELQENGMPPDKVFLRDQQHHMGNLVFEDLGTFHSDFRKIAQPIVAKHWDWEPVNQDYPQELLDHVLSLYNELTEGTKYVHSKCDNEGNFDNFSSSALQELCVVRYYTGKSCLTSTFPDIFSKCLPASALAFAATAVSFYLFIYF</sequence>
<feature type="region of interest" description="Disordered" evidence="1">
    <location>
        <begin position="1"/>
        <end position="25"/>
    </location>
</feature>
<dbReference type="EMBL" id="KN822134">
    <property type="protein sequence ID" value="KIM55471.1"/>
    <property type="molecule type" value="Genomic_DNA"/>
</dbReference>
<proteinExistence type="predicted"/>
<feature type="compositionally biased region" description="Polar residues" evidence="1">
    <location>
        <begin position="11"/>
        <end position="25"/>
    </location>
</feature>
<gene>
    <name evidence="4" type="ORF">SCLCIDRAFT_134658</name>
</gene>
<keyword evidence="5" id="KW-1185">Reference proteome</keyword>
<accession>A0A0C3DHB0</accession>
<dbReference type="InterPro" id="IPR045341">
    <property type="entry name" value="DUF6532"/>
</dbReference>
<dbReference type="Pfam" id="PF20149">
    <property type="entry name" value="DUF6532"/>
    <property type="match status" value="1"/>
</dbReference>
<keyword evidence="2" id="KW-0472">Membrane</keyword>
<dbReference type="InParanoid" id="A0A0C3DHB0"/>
<evidence type="ECO:0000313" key="5">
    <source>
        <dbReference type="Proteomes" id="UP000053989"/>
    </source>
</evidence>
<feature type="transmembrane region" description="Helical" evidence="2">
    <location>
        <begin position="207"/>
        <end position="226"/>
    </location>
</feature>
<dbReference type="STRING" id="1036808.A0A0C3DHB0"/>
<protein>
    <recommendedName>
        <fullName evidence="3">DUF6532 domain-containing protein</fullName>
    </recommendedName>
</protein>